<dbReference type="HOGENOM" id="CLU_1951535_0_0_1"/>
<organism evidence="1 2">
    <name type="scientific">Trichoplax adhaerens</name>
    <name type="common">Trichoplax reptans</name>
    <dbReference type="NCBI Taxonomy" id="10228"/>
    <lineage>
        <taxon>Eukaryota</taxon>
        <taxon>Metazoa</taxon>
        <taxon>Placozoa</taxon>
        <taxon>Uniplacotomia</taxon>
        <taxon>Trichoplacea</taxon>
        <taxon>Trichoplacidae</taxon>
        <taxon>Trichoplax</taxon>
    </lineage>
</organism>
<proteinExistence type="predicted"/>
<evidence type="ECO:0000313" key="1">
    <source>
        <dbReference type="EMBL" id="EDV24355.1"/>
    </source>
</evidence>
<name>B3S0B5_TRIAD</name>
<dbReference type="InterPro" id="IPR011990">
    <property type="entry name" value="TPR-like_helical_dom_sf"/>
</dbReference>
<dbReference type="CTD" id="6755094"/>
<dbReference type="EMBL" id="DS985246">
    <property type="protein sequence ID" value="EDV24355.1"/>
    <property type="molecule type" value="Genomic_DNA"/>
</dbReference>
<dbReference type="RefSeq" id="XP_002113881.1">
    <property type="nucleotide sequence ID" value="XM_002113845.1"/>
</dbReference>
<reference evidence="1 2" key="1">
    <citation type="journal article" date="2008" name="Nature">
        <title>The Trichoplax genome and the nature of placozoans.</title>
        <authorList>
            <person name="Srivastava M."/>
            <person name="Begovic E."/>
            <person name="Chapman J."/>
            <person name="Putnam N.H."/>
            <person name="Hellsten U."/>
            <person name="Kawashima T."/>
            <person name="Kuo A."/>
            <person name="Mitros T."/>
            <person name="Salamov A."/>
            <person name="Carpenter M.L."/>
            <person name="Signorovitch A.Y."/>
            <person name="Moreno M.A."/>
            <person name="Kamm K."/>
            <person name="Grimwood J."/>
            <person name="Schmutz J."/>
            <person name="Shapiro H."/>
            <person name="Grigoriev I.V."/>
            <person name="Buss L.W."/>
            <person name="Schierwater B."/>
            <person name="Dellaporta S.L."/>
            <person name="Rokhsar D.S."/>
        </authorList>
    </citation>
    <scope>NUCLEOTIDE SEQUENCE [LARGE SCALE GENOMIC DNA]</scope>
    <source>
        <strain evidence="1 2">Grell-BS-1999</strain>
    </source>
</reference>
<keyword evidence="2" id="KW-1185">Reference proteome</keyword>
<gene>
    <name evidence="1" type="ORF">TRIADDRAFT_57753</name>
</gene>
<dbReference type="GeneID" id="6755094"/>
<dbReference type="Proteomes" id="UP000009022">
    <property type="component" value="Unassembled WGS sequence"/>
</dbReference>
<accession>B3S0B5</accession>
<protein>
    <submittedName>
        <fullName evidence="1">Uncharacterized protein</fullName>
    </submittedName>
</protein>
<dbReference type="AlphaFoldDB" id="B3S0B5"/>
<evidence type="ECO:0000313" key="2">
    <source>
        <dbReference type="Proteomes" id="UP000009022"/>
    </source>
</evidence>
<dbReference type="SUPFAM" id="SSF81901">
    <property type="entry name" value="HCP-like"/>
    <property type="match status" value="1"/>
</dbReference>
<dbReference type="Gene3D" id="1.25.40.10">
    <property type="entry name" value="Tetratricopeptide repeat domain"/>
    <property type="match status" value="1"/>
</dbReference>
<dbReference type="KEGG" id="tad:TRIADDRAFT_57753"/>
<sequence length="129" mass="14609">MSYCMVISGRVVMFRRSKFSQSNQEFEAAANLGHPVARFCKWELISAEDDFEDEKHGELKVVKITANDFMQNYGGGDSGTAFALGIVYAHGIGVEKDLQRAAHFFARNILDECRLYTYSSLYEIAKLQH</sequence>
<dbReference type="InParanoid" id="B3S0B5"/>